<feature type="compositionally biased region" description="Low complexity" evidence="8">
    <location>
        <begin position="1199"/>
        <end position="1213"/>
    </location>
</feature>
<dbReference type="InterPro" id="IPR042572">
    <property type="entry name" value="Carn_acyl_trans_N"/>
</dbReference>
<keyword evidence="3" id="KW-0808">Transferase</keyword>
<dbReference type="InterPro" id="IPR000542">
    <property type="entry name" value="Carn_acyl_trans"/>
</dbReference>
<dbReference type="Pfam" id="PF25455">
    <property type="entry name" value="Beta-barrel_CAF17_C"/>
    <property type="match status" value="1"/>
</dbReference>
<evidence type="ECO:0000256" key="2">
    <source>
        <dbReference type="ARBA" id="ARBA00022448"/>
    </source>
</evidence>
<evidence type="ECO:0000256" key="5">
    <source>
        <dbReference type="ARBA" id="ARBA00022946"/>
    </source>
</evidence>
<evidence type="ECO:0000313" key="11">
    <source>
        <dbReference type="EMBL" id="QWU87451.1"/>
    </source>
</evidence>
<keyword evidence="2" id="KW-0813">Transport</keyword>
<dbReference type="InterPro" id="IPR057460">
    <property type="entry name" value="CAF17_C"/>
</dbReference>
<dbReference type="InterPro" id="IPR042231">
    <property type="entry name" value="Cho/carn_acyl_trans_2"/>
</dbReference>
<evidence type="ECO:0000256" key="8">
    <source>
        <dbReference type="SAM" id="MobiDB-lite"/>
    </source>
</evidence>
<keyword evidence="12" id="KW-1185">Reference proteome</keyword>
<gene>
    <name evidence="11" type="ORF">CA3LBN_001716</name>
</gene>
<dbReference type="InterPro" id="IPR017703">
    <property type="entry name" value="YgfZ/GCV_T_CS"/>
</dbReference>
<keyword evidence="4" id="KW-0276">Fatty acid metabolism</keyword>
<feature type="region of interest" description="Disordered" evidence="8">
    <location>
        <begin position="1181"/>
        <end position="1233"/>
    </location>
</feature>
<dbReference type="EMBL" id="CP076662">
    <property type="protein sequence ID" value="QWU87451.1"/>
    <property type="molecule type" value="Genomic_DNA"/>
</dbReference>
<keyword evidence="6" id="KW-0443">Lipid metabolism</keyword>
<dbReference type="NCBIfam" id="TIGR03317">
    <property type="entry name" value="ygfZ_signature"/>
    <property type="match status" value="1"/>
</dbReference>
<feature type="domain" description="CAF17 C-terminal" evidence="10">
    <location>
        <begin position="1152"/>
        <end position="1283"/>
    </location>
</feature>
<evidence type="ECO:0008006" key="13">
    <source>
        <dbReference type="Google" id="ProtNLM"/>
    </source>
</evidence>
<feature type="region of interest" description="Disordered" evidence="8">
    <location>
        <begin position="828"/>
        <end position="866"/>
    </location>
</feature>
<keyword evidence="5" id="KW-0809">Transit peptide</keyword>
<dbReference type="InterPro" id="IPR027266">
    <property type="entry name" value="TrmE/GcvT-like"/>
</dbReference>
<evidence type="ECO:0000259" key="10">
    <source>
        <dbReference type="Pfam" id="PF25455"/>
    </source>
</evidence>
<organism evidence="11 12">
    <name type="scientific">Candidozyma haemuli</name>
    <dbReference type="NCBI Taxonomy" id="45357"/>
    <lineage>
        <taxon>Eukaryota</taxon>
        <taxon>Fungi</taxon>
        <taxon>Dikarya</taxon>
        <taxon>Ascomycota</taxon>
        <taxon>Saccharomycotina</taxon>
        <taxon>Pichiomycetes</taxon>
        <taxon>Metschnikowiaceae</taxon>
        <taxon>Candidozyma</taxon>
    </lineage>
</organism>
<dbReference type="SUPFAM" id="SSF52777">
    <property type="entry name" value="CoA-dependent acyltransferases"/>
    <property type="match status" value="2"/>
</dbReference>
<reference evidence="11 12" key="1">
    <citation type="submission" date="2021-06" db="EMBL/GenBank/DDBJ databases">
        <title>Candida outbreak in Lebanon.</title>
        <authorList>
            <person name="Finianos M."/>
        </authorList>
    </citation>
    <scope>NUCLEOTIDE SEQUENCE [LARGE SCALE GENOMIC DNA]</scope>
    <source>
        <strain evidence="11">CA3LBN</strain>
    </source>
</reference>
<evidence type="ECO:0000256" key="7">
    <source>
        <dbReference type="ARBA" id="ARBA00023315"/>
    </source>
</evidence>
<evidence type="ECO:0000256" key="1">
    <source>
        <dbReference type="ARBA" id="ARBA00005232"/>
    </source>
</evidence>
<accession>A0ABX8I2H1</accession>
<protein>
    <recommendedName>
        <fullName evidence="13">Transferase caf17, mitochondrial</fullName>
    </recommendedName>
</protein>
<feature type="domain" description="Choline/carnitine acyltransferase" evidence="9">
    <location>
        <begin position="15"/>
        <end position="648"/>
    </location>
</feature>
<dbReference type="Gene3D" id="3.30.1360.120">
    <property type="entry name" value="Probable tRNA modification gtpase trme, domain 1"/>
    <property type="match status" value="1"/>
</dbReference>
<feature type="region of interest" description="Disordered" evidence="8">
    <location>
        <begin position="713"/>
        <end position="738"/>
    </location>
</feature>
<evidence type="ECO:0000256" key="3">
    <source>
        <dbReference type="ARBA" id="ARBA00022679"/>
    </source>
</evidence>
<keyword evidence="7" id="KW-0012">Acyltransferase</keyword>
<dbReference type="SUPFAM" id="SSF103025">
    <property type="entry name" value="Folate-binding domain"/>
    <property type="match status" value="1"/>
</dbReference>
<dbReference type="Gene3D" id="1.10.275.20">
    <property type="entry name" value="Choline/Carnitine o-acyltransferase"/>
    <property type="match status" value="1"/>
</dbReference>
<dbReference type="Proteomes" id="UP000825434">
    <property type="component" value="Chromosome 2"/>
</dbReference>
<comment type="similarity">
    <text evidence="1">Belongs to the carnitine/choline acetyltransferase family.</text>
</comment>
<dbReference type="InterPro" id="IPR023213">
    <property type="entry name" value="CAT-like_dom_sf"/>
</dbReference>
<name>A0ABX8I2H1_9ASCO</name>
<feature type="compositionally biased region" description="Polar residues" evidence="8">
    <location>
        <begin position="830"/>
        <end position="845"/>
    </location>
</feature>
<evidence type="ECO:0000259" key="9">
    <source>
        <dbReference type="Pfam" id="PF00755"/>
    </source>
</evidence>
<dbReference type="PANTHER" id="PTHR22589">
    <property type="entry name" value="CARNITINE O-ACYLTRANSFERASE"/>
    <property type="match status" value="1"/>
</dbReference>
<dbReference type="Pfam" id="PF00755">
    <property type="entry name" value="Carn_acyltransf"/>
    <property type="match status" value="1"/>
</dbReference>
<evidence type="ECO:0000256" key="6">
    <source>
        <dbReference type="ARBA" id="ARBA00023098"/>
    </source>
</evidence>
<dbReference type="Gene3D" id="3.30.559.10">
    <property type="entry name" value="Chloramphenicol acetyltransferase-like domain"/>
    <property type="match status" value="1"/>
</dbReference>
<evidence type="ECO:0000313" key="12">
    <source>
        <dbReference type="Proteomes" id="UP000825434"/>
    </source>
</evidence>
<dbReference type="PANTHER" id="PTHR22589:SF48">
    <property type="entry name" value="CARNITINE O-ACETYLTRANSFERASE YAT2"/>
    <property type="match status" value="1"/>
</dbReference>
<evidence type="ECO:0000256" key="4">
    <source>
        <dbReference type="ARBA" id="ARBA00022832"/>
    </source>
</evidence>
<sequence>MKYSLFEYEEELPRLPVPSLAQSTHSILAALKPLLPAEEYSEILNEASQVITNKTVSLIQRHLEEAAKNPNVTCYLNAVNGESYPGIYGDLNGDILPRNPFLVLEEDPYAQTINPPNQAQRTASLVNSTLKFIVSLRNGTLKPDVTPKSGTPLTMKCYMNLFGTTRVPDESQEYHHITIAKYKHFNDSRHVLFICNNQYYTLEVLTPCEDVNKNPKHQIWFNDAELAPIVQEIINQSSSVDQITAVNNGIGAITTQTYGYWKQARVELKKIDPNYLEAVDNALFVVVLDTTSAPKTDQEKTQVISHGTSRLLEGTNIQIGSCTSRWYDKLQMVVTSNAVAGVVWESSSMDSTAILRFISDIYTDSILKLARNINGAENTLFDESVQFVSGKVSDHKPNAMELRFTMTPELQHLIHLSETRLADLLNQHEYKSLTMKLDSHLLTKSGLSADSFLQIGFQVAHYALYGRVANTLEPITTRKFRDARTDLVAVQNEPINNLAKLFITSADNEKKWSSFKACAIDHTKHYRDAMLGQGFERHIGALLQVLKKPSAVESLNSLNKDVEGLEPIPPVEVMADEYIPFLSNESIERLTGAELLISNCGNPALHLFGISPAIDQGFGIGYIIHKDKVVVTVSSKFRQTERFLSTFRSVMKEVKNILRGEADILEEMADSETRRYELKRLRIEKELKNVNKDLYSTRHPIDLRLDSTASFKRPESPLREVPPVIQESSSNSDDNKDDEFNYLGGYGYFDVGEVDIRRDELVRDESFLSTNTSSMTSRTGSRVHSSGDLYQMGKQKGLQLPSQGMQLPQQPDLKQKISLNDQIRDRLQPDISSPSLDEVMNQSEWPQQQQQQPQSRKKNQIGREVPMSKLLPNVVKKKQHTISDNENRHLELQEVINPEKNWGLMHEDIYDPDCNIFVRRDGVSSMFLNSKGRVVNDCFVYANPYHTLTDAFKKSIEEPNFLIEIDPMYVSALQTLLRMHKLSARVKIEPIKEIFSYYYYNETPEFEEWLEDFQGQYLTTGDPEGALENANKVVEEELIFNKAFAPNVTGFAIDNRIPDFGLKVLTTEEAQDPADIFSDSFKQLFEVKEVSPRQITDRRYTNGLFETADAPKGMSLLPFECNLDYINGLSLEKGCYVGQELTIRTFNGGVIRKRVVPLTFTADEGDLAKLSEADVTEVSLEPVAAEEPKTAAPSPFDNSKSPFEKSSSPFDKSNTQSSSPFGSSGKAPAPRRSKVGKLLSVRGKMGFALVNIDKLKKDGRLKVSVPGISKALDATAHIPEWWPEEE</sequence>
<dbReference type="Gene3D" id="3.30.559.70">
    <property type="entry name" value="Choline/Carnitine o-acyltransferase, domain 2"/>
    <property type="match status" value="1"/>
</dbReference>
<proteinExistence type="inferred from homology"/>
<dbReference type="InterPro" id="IPR039551">
    <property type="entry name" value="Cho/carn_acyl_trans"/>
</dbReference>